<dbReference type="EMBL" id="MT141163">
    <property type="protein sequence ID" value="QJA55505.1"/>
    <property type="molecule type" value="Genomic_DNA"/>
</dbReference>
<proteinExistence type="predicted"/>
<gene>
    <name evidence="1" type="ORF">MM415B02038_0003</name>
</gene>
<dbReference type="AlphaFoldDB" id="A0A6M3IDJ1"/>
<evidence type="ECO:0000313" key="1">
    <source>
        <dbReference type="EMBL" id="QJA55505.1"/>
    </source>
</evidence>
<accession>A0A6M3IDJ1</accession>
<organism evidence="1">
    <name type="scientific">viral metagenome</name>
    <dbReference type="NCBI Taxonomy" id="1070528"/>
    <lineage>
        <taxon>unclassified sequences</taxon>
        <taxon>metagenomes</taxon>
        <taxon>organismal metagenomes</taxon>
    </lineage>
</organism>
<reference evidence="1" key="1">
    <citation type="submission" date="2020-03" db="EMBL/GenBank/DDBJ databases">
        <title>The deep terrestrial virosphere.</title>
        <authorList>
            <person name="Holmfeldt K."/>
            <person name="Nilsson E."/>
            <person name="Simone D."/>
            <person name="Lopez-Fernandez M."/>
            <person name="Wu X."/>
            <person name="de Brujin I."/>
            <person name="Lundin D."/>
            <person name="Andersson A."/>
            <person name="Bertilsson S."/>
            <person name="Dopson M."/>
        </authorList>
    </citation>
    <scope>NUCLEOTIDE SEQUENCE</scope>
    <source>
        <strain evidence="1">MM415B02038</strain>
    </source>
</reference>
<protein>
    <submittedName>
        <fullName evidence="1">Uncharacterized protein</fullName>
    </submittedName>
</protein>
<name>A0A6M3IDJ1_9ZZZZ</name>
<sequence length="168" mass="18956">MKGVKRYVLNKLGRVQGVRVRHLKAWMAKRSSSKIAGRNVWTLKQAEIKEETENGFEVVSQTSYTSSKSGTTFDYTSYGIFSNTPSEEKVEKMLVNSLVVAYHRAAKKGKHRKMPNKLMRSLVQESIRGYEVREVVVGKGTITNSMSVKLQIRSGKKVWTGDNIGVLE</sequence>